<evidence type="ECO:0000313" key="4">
    <source>
        <dbReference type="Proteomes" id="UP001642487"/>
    </source>
</evidence>
<dbReference type="Gene3D" id="3.10.20.90">
    <property type="entry name" value="Phosphatidylinositol 3-kinase Catalytic Subunit, Chain A, domain 1"/>
    <property type="match status" value="1"/>
</dbReference>
<keyword evidence="1" id="KW-1133">Transmembrane helix</keyword>
<evidence type="ECO:0000313" key="3">
    <source>
        <dbReference type="EMBL" id="CAK9321864.1"/>
    </source>
</evidence>
<organism evidence="3 4">
    <name type="scientific">Citrullus colocynthis</name>
    <name type="common">colocynth</name>
    <dbReference type="NCBI Taxonomy" id="252529"/>
    <lineage>
        <taxon>Eukaryota</taxon>
        <taxon>Viridiplantae</taxon>
        <taxon>Streptophyta</taxon>
        <taxon>Embryophyta</taxon>
        <taxon>Tracheophyta</taxon>
        <taxon>Spermatophyta</taxon>
        <taxon>Magnoliopsida</taxon>
        <taxon>eudicotyledons</taxon>
        <taxon>Gunneridae</taxon>
        <taxon>Pentapetalae</taxon>
        <taxon>rosids</taxon>
        <taxon>fabids</taxon>
        <taxon>Cucurbitales</taxon>
        <taxon>Cucurbitaceae</taxon>
        <taxon>Benincaseae</taxon>
        <taxon>Citrullus</taxon>
    </lineage>
</organism>
<dbReference type="EMBL" id="OZ021739">
    <property type="protein sequence ID" value="CAK9321864.1"/>
    <property type="molecule type" value="Genomic_DNA"/>
</dbReference>
<reference evidence="3 4" key="1">
    <citation type="submission" date="2024-03" db="EMBL/GenBank/DDBJ databases">
        <authorList>
            <person name="Gkanogiannis A."/>
            <person name="Becerra Lopez-Lavalle L."/>
        </authorList>
    </citation>
    <scope>NUCLEOTIDE SEQUENCE [LARGE SCALE GENOMIC DNA]</scope>
</reference>
<gene>
    <name evidence="3" type="ORF">CITCOLO1_LOCUS13957</name>
</gene>
<dbReference type="InterPro" id="IPR000626">
    <property type="entry name" value="Ubiquitin-like_dom"/>
</dbReference>
<dbReference type="Proteomes" id="UP001642487">
    <property type="component" value="Chromosome 5"/>
</dbReference>
<evidence type="ECO:0000259" key="2">
    <source>
        <dbReference type="PROSITE" id="PS50053"/>
    </source>
</evidence>
<dbReference type="PROSITE" id="PS50053">
    <property type="entry name" value="UBIQUITIN_2"/>
    <property type="match status" value="1"/>
</dbReference>
<accession>A0ABP0YNA3</accession>
<dbReference type="Pfam" id="PF00240">
    <property type="entry name" value="ubiquitin"/>
    <property type="match status" value="1"/>
</dbReference>
<dbReference type="SUPFAM" id="SSF54236">
    <property type="entry name" value="Ubiquitin-like"/>
    <property type="match status" value="1"/>
</dbReference>
<name>A0ABP0YNA3_9ROSI</name>
<sequence length="214" mass="24670">MKYTDWLRELDMCAIQIMDLKRNPIEERIQAYYNGSDSSSFHYISLTILFTVSILPKLSSLVNFEHRKRQKKRSEELEEAMDVDVENPSLDNDASNFISINGTDIQAVQALPDIDEDLLFEAFDFLEKGKNATIFIAMEAKLRSKWLRKKLLPKPMEILVKTQDGKTVTSNVFTFTTIKELKAKLQEKEPYLPSKILLIYGGKQLVDARRSISD</sequence>
<protein>
    <recommendedName>
        <fullName evidence="2">Ubiquitin-like domain-containing protein</fullName>
    </recommendedName>
</protein>
<feature type="transmembrane region" description="Helical" evidence="1">
    <location>
        <begin position="41"/>
        <end position="64"/>
    </location>
</feature>
<dbReference type="InterPro" id="IPR019956">
    <property type="entry name" value="Ubiquitin_dom"/>
</dbReference>
<feature type="domain" description="Ubiquitin-like" evidence="2">
    <location>
        <begin position="156"/>
        <end position="214"/>
    </location>
</feature>
<evidence type="ECO:0000256" key="1">
    <source>
        <dbReference type="SAM" id="Phobius"/>
    </source>
</evidence>
<dbReference type="PRINTS" id="PR00348">
    <property type="entry name" value="UBIQUITIN"/>
</dbReference>
<dbReference type="InterPro" id="IPR029071">
    <property type="entry name" value="Ubiquitin-like_domsf"/>
</dbReference>
<keyword evidence="4" id="KW-1185">Reference proteome</keyword>
<proteinExistence type="predicted"/>
<keyword evidence="1" id="KW-0472">Membrane</keyword>
<keyword evidence="1" id="KW-0812">Transmembrane</keyword>